<dbReference type="InterPro" id="IPR006555">
    <property type="entry name" value="ATP-dep_Helicase_C"/>
</dbReference>
<comment type="caution">
    <text evidence="11">The sequence shown here is derived from an EMBL/GenBank/DDBJ whole genome shotgun (WGS) entry which is preliminary data.</text>
</comment>
<feature type="compositionally biased region" description="Basic and acidic residues" evidence="9">
    <location>
        <begin position="222"/>
        <end position="239"/>
    </location>
</feature>
<feature type="compositionally biased region" description="Acidic residues" evidence="9">
    <location>
        <begin position="1006"/>
        <end position="1017"/>
    </location>
</feature>
<sequence length="1017" mass="112600">MGKSKGPQAVSSLEEELKNLSIAEAQRRQGKATPARKKAKTEKKAAAAAAADYEFEFYVKYGYHDDEGDETAMPPLHKLPCEIDESRSKRVIPMNGVSVHFPFKEPLVPQRQVMLRVVQAVLKKECALLESPTGTGKTQALLSASLAAQRHLMERGDRVGIIIFATRTIGQMRQLPDELRKNPYRAISAPLASRVHYCTNEAVNNGRSNAFLTQECRKRANHAEHRIRNKKDANAEGKNETSAAEGKEEEEEEDKACTCEHYWALTSNVHASKAHRAARPAACEKKKSKTGLVDIEDLAGVANINDLRDLAGKEGGLTVGGCAYFTARVLAMQSHIIFLTYNYLMSPAIRKAIGLDDLLESAIVIVDEAHNVEQCARDGGSISISLFQMYDLEVFLLTRLDGLKKKVAEIRKESGEDDNDFTYSGDKITQLVRVVRHKLEEAETAFGDEEEPKSQAKFSLSERIKFKRPPDDRDVVRGYDWGAGGKRPSSEQFFVKFDLDEDLIKSAYADAVTIAEGARELDDDSFMYGDQCVELASLFQMCYANKGHYAICVNAWYNEASAFKQSFDGRKKSDGGGDDDDDDEYHQQQQLIATPDGRMVPVWGFELSLMLLHPGVIMDGLAKSVRCLVLASGTLSPIDKTQHELGDHFTERMKRDPLVAKHVVCTKNQVAVRAVTSANDTRSGRPVDLECTSRNLNNGRTQEGRMMRSALGNTVVSLASTAPGGVLVFFPSHKLLDNLVNFWKTQSNWHSLERAKHTILIENKDAVENDKIIASYREAIAGPHKSAVLLCAFRAKCSEGISFNDDFCRLVICIGIPYPPVYDILVTRKKDYNNAKIQGGAELGLPKALGRCIRHLNDYGAIVLCDARFRDVPSRSHVAAWLRDAIECGSQKRREYRERMGLPPRTPSKMTAQQQSQPMNVDTIQFTARNLVAISNRAAMEGKVRETARESEPVPPVTRATRSEVTRPSPTSATPPTPPVPAAAAAATSVKPDNKEEMAIFLDASSSDDDDDDEEDA</sequence>
<feature type="region of interest" description="Disordered" evidence="9">
    <location>
        <begin position="222"/>
        <end position="252"/>
    </location>
</feature>
<keyword evidence="2" id="KW-0547">Nucleotide-binding</keyword>
<dbReference type="InterPro" id="IPR006554">
    <property type="entry name" value="Helicase-like_DEXD_c2"/>
</dbReference>
<evidence type="ECO:0000256" key="9">
    <source>
        <dbReference type="SAM" id="MobiDB-lite"/>
    </source>
</evidence>
<dbReference type="SUPFAM" id="SSF52540">
    <property type="entry name" value="P-loop containing nucleoside triphosphate hydrolases"/>
    <property type="match status" value="1"/>
</dbReference>
<dbReference type="GO" id="GO:0005524">
    <property type="term" value="F:ATP binding"/>
    <property type="evidence" value="ECO:0007669"/>
    <property type="project" value="UniProtKB-KW"/>
</dbReference>
<keyword evidence="6" id="KW-0408">Iron</keyword>
<evidence type="ECO:0000259" key="10">
    <source>
        <dbReference type="PROSITE" id="PS51193"/>
    </source>
</evidence>
<reference evidence="11" key="1">
    <citation type="submission" date="2023-01" db="EMBL/GenBank/DDBJ databases">
        <title>Metagenome sequencing of chrysophaentin producing Chrysophaeum taylorii.</title>
        <authorList>
            <person name="Davison J."/>
            <person name="Bewley C."/>
        </authorList>
    </citation>
    <scope>NUCLEOTIDE SEQUENCE</scope>
    <source>
        <strain evidence="11">NIES-1699</strain>
    </source>
</reference>
<evidence type="ECO:0000313" key="11">
    <source>
        <dbReference type="EMBL" id="KAJ8608716.1"/>
    </source>
</evidence>
<dbReference type="GO" id="GO:0003677">
    <property type="term" value="F:DNA binding"/>
    <property type="evidence" value="ECO:0007669"/>
    <property type="project" value="InterPro"/>
</dbReference>
<evidence type="ECO:0000256" key="2">
    <source>
        <dbReference type="ARBA" id="ARBA00022741"/>
    </source>
</evidence>
<feature type="compositionally biased region" description="Basic and acidic residues" evidence="9">
    <location>
        <begin position="942"/>
        <end position="952"/>
    </location>
</feature>
<keyword evidence="7" id="KW-0411">Iron-sulfur</keyword>
<dbReference type="EMBL" id="JAQMWT010000162">
    <property type="protein sequence ID" value="KAJ8608716.1"/>
    <property type="molecule type" value="Genomic_DNA"/>
</dbReference>
<evidence type="ECO:0000256" key="6">
    <source>
        <dbReference type="ARBA" id="ARBA00023004"/>
    </source>
</evidence>
<protein>
    <recommendedName>
        <fullName evidence="10">Helicase ATP-binding domain-containing protein</fullName>
    </recommendedName>
</protein>
<name>A0AAD7UJR8_9STRA</name>
<keyword evidence="12" id="KW-1185">Reference proteome</keyword>
<evidence type="ECO:0000256" key="4">
    <source>
        <dbReference type="ARBA" id="ARBA00022806"/>
    </source>
</evidence>
<dbReference type="AlphaFoldDB" id="A0AAD7UJR8"/>
<dbReference type="GO" id="GO:0005634">
    <property type="term" value="C:nucleus"/>
    <property type="evidence" value="ECO:0007669"/>
    <property type="project" value="TreeGrafter"/>
</dbReference>
<dbReference type="SMART" id="SM00491">
    <property type="entry name" value="HELICc2"/>
    <property type="match status" value="1"/>
</dbReference>
<dbReference type="GO" id="GO:0016818">
    <property type="term" value="F:hydrolase activity, acting on acid anhydrides, in phosphorus-containing anhydrides"/>
    <property type="evidence" value="ECO:0007669"/>
    <property type="project" value="InterPro"/>
</dbReference>
<dbReference type="InterPro" id="IPR002464">
    <property type="entry name" value="DNA/RNA_helicase_DEAH_CS"/>
</dbReference>
<keyword evidence="1" id="KW-0479">Metal-binding</keyword>
<dbReference type="PANTHER" id="PTHR11472:SF47">
    <property type="entry name" value="FANCONI ANEMIA GROUP J PROTEIN"/>
    <property type="match status" value="1"/>
</dbReference>
<evidence type="ECO:0000256" key="5">
    <source>
        <dbReference type="ARBA" id="ARBA00022840"/>
    </source>
</evidence>
<evidence type="ECO:0000313" key="12">
    <source>
        <dbReference type="Proteomes" id="UP001230188"/>
    </source>
</evidence>
<keyword evidence="3" id="KW-0378">Hydrolase</keyword>
<feature type="region of interest" description="Disordered" evidence="9">
    <location>
        <begin position="21"/>
        <end position="42"/>
    </location>
</feature>
<dbReference type="GO" id="GO:0046872">
    <property type="term" value="F:metal ion binding"/>
    <property type="evidence" value="ECO:0007669"/>
    <property type="project" value="UniProtKB-KW"/>
</dbReference>
<gene>
    <name evidence="11" type="ORF">CTAYLR_009655</name>
</gene>
<dbReference type="GO" id="GO:0003678">
    <property type="term" value="F:DNA helicase activity"/>
    <property type="evidence" value="ECO:0007669"/>
    <property type="project" value="InterPro"/>
</dbReference>
<dbReference type="GO" id="GO:0051536">
    <property type="term" value="F:iron-sulfur cluster binding"/>
    <property type="evidence" value="ECO:0007669"/>
    <property type="project" value="UniProtKB-KW"/>
</dbReference>
<evidence type="ECO:0000256" key="3">
    <source>
        <dbReference type="ARBA" id="ARBA00022801"/>
    </source>
</evidence>
<dbReference type="GO" id="GO:0006289">
    <property type="term" value="P:nucleotide-excision repair"/>
    <property type="evidence" value="ECO:0007669"/>
    <property type="project" value="TreeGrafter"/>
</dbReference>
<accession>A0AAD7UJR8</accession>
<dbReference type="Gene3D" id="3.40.50.300">
    <property type="entry name" value="P-loop containing nucleotide triphosphate hydrolases"/>
    <property type="match status" value="2"/>
</dbReference>
<dbReference type="PROSITE" id="PS00690">
    <property type="entry name" value="DEAH_ATP_HELICASE"/>
    <property type="match status" value="1"/>
</dbReference>
<dbReference type="Pfam" id="PF13307">
    <property type="entry name" value="Helicase_C_2"/>
    <property type="match status" value="1"/>
</dbReference>
<dbReference type="Pfam" id="PF06733">
    <property type="entry name" value="DEAD_2"/>
    <property type="match status" value="1"/>
</dbReference>
<feature type="compositionally biased region" description="Basic residues" evidence="9">
    <location>
        <begin position="28"/>
        <end position="41"/>
    </location>
</feature>
<keyword evidence="4" id="KW-0347">Helicase</keyword>
<dbReference type="InterPro" id="IPR027417">
    <property type="entry name" value="P-loop_NTPase"/>
</dbReference>
<keyword evidence="8" id="KW-0413">Isomerase</keyword>
<evidence type="ECO:0000256" key="8">
    <source>
        <dbReference type="ARBA" id="ARBA00023235"/>
    </source>
</evidence>
<feature type="region of interest" description="Disordered" evidence="9">
    <location>
        <begin position="942"/>
        <end position="1017"/>
    </location>
</feature>
<keyword evidence="5" id="KW-0067">ATP-binding</keyword>
<dbReference type="GO" id="GO:1990918">
    <property type="term" value="P:double-strand break repair involved in meiotic recombination"/>
    <property type="evidence" value="ECO:0007669"/>
    <property type="project" value="TreeGrafter"/>
</dbReference>
<dbReference type="InterPro" id="IPR045028">
    <property type="entry name" value="DinG/Rad3-like"/>
</dbReference>
<evidence type="ECO:0000256" key="7">
    <source>
        <dbReference type="ARBA" id="ARBA00023014"/>
    </source>
</evidence>
<dbReference type="InterPro" id="IPR014013">
    <property type="entry name" value="Helic_SF1/SF2_ATP-bd_DinG/Rad3"/>
</dbReference>
<dbReference type="PANTHER" id="PTHR11472">
    <property type="entry name" value="DNA REPAIR DEAD HELICASE RAD3/XP-D SUBFAMILY MEMBER"/>
    <property type="match status" value="1"/>
</dbReference>
<dbReference type="Proteomes" id="UP001230188">
    <property type="component" value="Unassembled WGS sequence"/>
</dbReference>
<evidence type="ECO:0000256" key="1">
    <source>
        <dbReference type="ARBA" id="ARBA00022723"/>
    </source>
</evidence>
<proteinExistence type="predicted"/>
<organism evidence="11 12">
    <name type="scientific">Chrysophaeum taylorii</name>
    <dbReference type="NCBI Taxonomy" id="2483200"/>
    <lineage>
        <taxon>Eukaryota</taxon>
        <taxon>Sar</taxon>
        <taxon>Stramenopiles</taxon>
        <taxon>Ochrophyta</taxon>
        <taxon>Pelagophyceae</taxon>
        <taxon>Pelagomonadales</taxon>
        <taxon>Pelagomonadaceae</taxon>
        <taxon>Chrysophaeum</taxon>
    </lineage>
</organism>
<dbReference type="SMART" id="SM00488">
    <property type="entry name" value="DEXDc2"/>
    <property type="match status" value="1"/>
</dbReference>
<feature type="domain" description="Helicase ATP-binding" evidence="10">
    <location>
        <begin position="96"/>
        <end position="414"/>
    </location>
</feature>
<dbReference type="PROSITE" id="PS51193">
    <property type="entry name" value="HELICASE_ATP_BIND_2"/>
    <property type="match status" value="1"/>
</dbReference>
<dbReference type="InterPro" id="IPR010614">
    <property type="entry name" value="RAD3-like_helicase_DEAD"/>
</dbReference>